<feature type="region of interest" description="Disordered" evidence="1">
    <location>
        <begin position="138"/>
        <end position="239"/>
    </location>
</feature>
<keyword evidence="3" id="KW-1185">Reference proteome</keyword>
<proteinExistence type="predicted"/>
<feature type="compositionally biased region" description="Basic and acidic residues" evidence="1">
    <location>
        <begin position="218"/>
        <end position="239"/>
    </location>
</feature>
<reference evidence="3" key="1">
    <citation type="journal article" date="2013" name="Science">
        <title>The Amborella genome and the evolution of flowering plants.</title>
        <authorList>
            <consortium name="Amborella Genome Project"/>
        </authorList>
    </citation>
    <scope>NUCLEOTIDE SEQUENCE [LARGE SCALE GENOMIC DNA]</scope>
</reference>
<accession>W1PL98</accession>
<evidence type="ECO:0000313" key="2">
    <source>
        <dbReference type="EMBL" id="ERN07910.1"/>
    </source>
</evidence>
<evidence type="ECO:0000256" key="1">
    <source>
        <dbReference type="SAM" id="MobiDB-lite"/>
    </source>
</evidence>
<dbReference type="Proteomes" id="UP000017836">
    <property type="component" value="Unassembled WGS sequence"/>
</dbReference>
<feature type="region of interest" description="Disordered" evidence="1">
    <location>
        <begin position="1"/>
        <end position="102"/>
    </location>
</feature>
<feature type="compositionally biased region" description="Polar residues" evidence="1">
    <location>
        <begin position="14"/>
        <end position="44"/>
    </location>
</feature>
<dbReference type="HOGENOM" id="CLU_1162511_0_0_1"/>
<feature type="compositionally biased region" description="Basic and acidic residues" evidence="1">
    <location>
        <begin position="62"/>
        <end position="90"/>
    </location>
</feature>
<dbReference type="AlphaFoldDB" id="W1PL98"/>
<gene>
    <name evidence="2" type="ORF">AMTR_s00012p00236230</name>
</gene>
<organism evidence="2 3">
    <name type="scientific">Amborella trichopoda</name>
    <dbReference type="NCBI Taxonomy" id="13333"/>
    <lineage>
        <taxon>Eukaryota</taxon>
        <taxon>Viridiplantae</taxon>
        <taxon>Streptophyta</taxon>
        <taxon>Embryophyta</taxon>
        <taxon>Tracheophyta</taxon>
        <taxon>Spermatophyta</taxon>
        <taxon>Magnoliopsida</taxon>
        <taxon>Amborellales</taxon>
        <taxon>Amborellaceae</taxon>
        <taxon>Amborella</taxon>
    </lineage>
</organism>
<evidence type="ECO:0000313" key="3">
    <source>
        <dbReference type="Proteomes" id="UP000017836"/>
    </source>
</evidence>
<protein>
    <submittedName>
        <fullName evidence="2">Uncharacterized protein</fullName>
    </submittedName>
</protein>
<sequence length="239" mass="26552">MSHQMLDLYEQDRASQGTKVEGSTGTGSGLPQTNYHNQGPSQASLKVPFSSEKPKASIIGLSHERRQNHEEDGRDHRMAKDPQHHGDHQAQRGHIPRTGGWYEQNRVQGGHIPRMRGCYEHNWAQRGHIPRTRGWYEQNRASQETKGQGSTGTGCSLPQTNYHNQSPSQASAKVLVSSEEPKAAKVLVSSEEPKAAKVPVSSKKPKASTIGSPHQQRQNHEEDGRDHQMATDPQHHGDH</sequence>
<dbReference type="EMBL" id="KI393609">
    <property type="protein sequence ID" value="ERN07910.1"/>
    <property type="molecule type" value="Genomic_DNA"/>
</dbReference>
<name>W1PL98_AMBTC</name>
<dbReference type="Gramene" id="ERN07910">
    <property type="protein sequence ID" value="ERN07910"/>
    <property type="gene ID" value="AMTR_s00012p00236230"/>
</dbReference>
<feature type="compositionally biased region" description="Polar residues" evidence="1">
    <location>
        <begin position="139"/>
        <end position="171"/>
    </location>
</feature>